<name>A0A1I7XMU5_HETBA</name>
<protein>
    <submittedName>
        <fullName evidence="3">CAF1C_H4-bd domain-containing protein</fullName>
    </submittedName>
</protein>
<dbReference type="GO" id="GO:0000398">
    <property type="term" value="P:mRNA splicing, via spliceosome"/>
    <property type="evidence" value="ECO:0007669"/>
    <property type="project" value="InterPro"/>
</dbReference>
<accession>A0A1I7XMU5</accession>
<organism evidence="2 3">
    <name type="scientific">Heterorhabditis bacteriophora</name>
    <name type="common">Entomopathogenic nematode worm</name>
    <dbReference type="NCBI Taxonomy" id="37862"/>
    <lineage>
        <taxon>Eukaryota</taxon>
        <taxon>Metazoa</taxon>
        <taxon>Ecdysozoa</taxon>
        <taxon>Nematoda</taxon>
        <taxon>Chromadorea</taxon>
        <taxon>Rhabditida</taxon>
        <taxon>Rhabditina</taxon>
        <taxon>Rhabditomorpha</taxon>
        <taxon>Strongyloidea</taxon>
        <taxon>Heterorhabditidae</taxon>
        <taxon>Heterorhabditis</taxon>
    </lineage>
</organism>
<reference evidence="3" key="1">
    <citation type="submission" date="2016-11" db="UniProtKB">
        <authorList>
            <consortium name="WormBaseParasite"/>
        </authorList>
    </citation>
    <scope>IDENTIFICATION</scope>
</reference>
<dbReference type="GO" id="GO:0071013">
    <property type="term" value="C:catalytic step 2 spliceosome"/>
    <property type="evidence" value="ECO:0007669"/>
    <property type="project" value="InterPro"/>
</dbReference>
<evidence type="ECO:0000313" key="3">
    <source>
        <dbReference type="WBParaSite" id="Hba_19104"/>
    </source>
</evidence>
<sequence length="253" mass="28402">MDLLKGYAYSDDEDNAEDDSMTKPILLDECSSLTLPGCLAVAPEVTTKSILNHIAIVDPKTCEIKSNPTYEQLFQPEAGPSNPFKTTHQKAHKNTLTGFVEPAHINEFHFDREIRSFDTLGYARNPTADKSHEFIGDVSAASESQGVSLFESKKTGGEKRKRNANFDSSDIDGYTGPWAKYCDEKTIAKPDAELQKEMDEITRKRQANSRRYKKKQQENDMGEETSVLHCMFGNLFIGGQICDAIIDDHFKYS</sequence>
<dbReference type="WBParaSite" id="Hba_19104">
    <property type="protein sequence ID" value="Hba_19104"/>
    <property type="gene ID" value="Hba_19104"/>
</dbReference>
<feature type="compositionally biased region" description="Basic residues" evidence="1">
    <location>
        <begin position="204"/>
        <end position="214"/>
    </location>
</feature>
<evidence type="ECO:0000256" key="1">
    <source>
        <dbReference type="SAM" id="MobiDB-lite"/>
    </source>
</evidence>
<feature type="region of interest" description="Disordered" evidence="1">
    <location>
        <begin position="194"/>
        <end position="220"/>
    </location>
</feature>
<dbReference type="AlphaFoldDB" id="A0A1I7XMU5"/>
<evidence type="ECO:0000313" key="2">
    <source>
        <dbReference type="Proteomes" id="UP000095283"/>
    </source>
</evidence>
<dbReference type="Proteomes" id="UP000095283">
    <property type="component" value="Unplaced"/>
</dbReference>
<keyword evidence="2" id="KW-1185">Reference proteome</keyword>
<feature type="compositionally biased region" description="Basic and acidic residues" evidence="1">
    <location>
        <begin position="194"/>
        <end position="203"/>
    </location>
</feature>
<dbReference type="PANTHER" id="PTHR43979">
    <property type="entry name" value="PRE-MRNA-PROCESSING FACTOR 17"/>
    <property type="match status" value="1"/>
</dbReference>
<dbReference type="PANTHER" id="PTHR43979:SF1">
    <property type="entry name" value="PRE-MRNA-PROCESSING FACTOR 17"/>
    <property type="match status" value="1"/>
</dbReference>
<dbReference type="InterPro" id="IPR032847">
    <property type="entry name" value="PRPF17"/>
</dbReference>
<proteinExistence type="predicted"/>
<dbReference type="GO" id="GO:0003729">
    <property type="term" value="F:mRNA binding"/>
    <property type="evidence" value="ECO:0007669"/>
    <property type="project" value="TreeGrafter"/>
</dbReference>